<dbReference type="AlphaFoldDB" id="A0A7W8EFK4"/>
<dbReference type="PROSITE" id="PS50949">
    <property type="entry name" value="HTH_GNTR"/>
    <property type="match status" value="1"/>
</dbReference>
<evidence type="ECO:0000256" key="3">
    <source>
        <dbReference type="ARBA" id="ARBA00023163"/>
    </source>
</evidence>
<dbReference type="SMART" id="SM00866">
    <property type="entry name" value="UTRA"/>
    <property type="match status" value="1"/>
</dbReference>
<dbReference type="InterPro" id="IPR050679">
    <property type="entry name" value="Bact_HTH_transcr_reg"/>
</dbReference>
<dbReference type="Gene3D" id="1.10.10.10">
    <property type="entry name" value="Winged helix-like DNA-binding domain superfamily/Winged helix DNA-binding domain"/>
    <property type="match status" value="1"/>
</dbReference>
<dbReference type="GO" id="GO:0003700">
    <property type="term" value="F:DNA-binding transcription factor activity"/>
    <property type="evidence" value="ECO:0007669"/>
    <property type="project" value="InterPro"/>
</dbReference>
<dbReference type="PANTHER" id="PTHR44846">
    <property type="entry name" value="MANNOSYL-D-GLYCERATE TRANSPORT/METABOLISM SYSTEM REPRESSOR MNGR-RELATED"/>
    <property type="match status" value="1"/>
</dbReference>
<evidence type="ECO:0000313" key="5">
    <source>
        <dbReference type="EMBL" id="MBB5078865.1"/>
    </source>
</evidence>
<dbReference type="Pfam" id="PF07702">
    <property type="entry name" value="UTRA"/>
    <property type="match status" value="1"/>
</dbReference>
<name>A0A7W8EFK4_9ACTN</name>
<evidence type="ECO:0000313" key="6">
    <source>
        <dbReference type="Proteomes" id="UP000568380"/>
    </source>
</evidence>
<dbReference type="PRINTS" id="PR00035">
    <property type="entry name" value="HTHGNTR"/>
</dbReference>
<dbReference type="SUPFAM" id="SSF46785">
    <property type="entry name" value="Winged helix' DNA-binding domain"/>
    <property type="match status" value="1"/>
</dbReference>
<protein>
    <submittedName>
        <fullName evidence="5">GntR family transcriptional regulator</fullName>
    </submittedName>
</protein>
<keyword evidence="1" id="KW-0805">Transcription regulation</keyword>
<dbReference type="GO" id="GO:0045892">
    <property type="term" value="P:negative regulation of DNA-templated transcription"/>
    <property type="evidence" value="ECO:0007669"/>
    <property type="project" value="TreeGrafter"/>
</dbReference>
<evidence type="ECO:0000259" key="4">
    <source>
        <dbReference type="PROSITE" id="PS50949"/>
    </source>
</evidence>
<feature type="domain" description="HTH gntR-type" evidence="4">
    <location>
        <begin position="4"/>
        <end position="72"/>
    </location>
</feature>
<keyword evidence="6" id="KW-1185">Reference proteome</keyword>
<dbReference type="SUPFAM" id="SSF64288">
    <property type="entry name" value="Chorismate lyase-like"/>
    <property type="match status" value="1"/>
</dbReference>
<keyword evidence="2" id="KW-0238">DNA-binding</keyword>
<dbReference type="EMBL" id="JACHIN010000005">
    <property type="protein sequence ID" value="MBB5078865.1"/>
    <property type="molecule type" value="Genomic_DNA"/>
</dbReference>
<keyword evidence="3" id="KW-0804">Transcription</keyword>
<dbReference type="Gene3D" id="3.40.1410.10">
    <property type="entry name" value="Chorismate lyase-like"/>
    <property type="match status" value="1"/>
</dbReference>
<dbReference type="InterPro" id="IPR000524">
    <property type="entry name" value="Tscrpt_reg_HTH_GntR"/>
</dbReference>
<dbReference type="PANTHER" id="PTHR44846:SF17">
    <property type="entry name" value="GNTR-FAMILY TRANSCRIPTIONAL REGULATOR"/>
    <property type="match status" value="1"/>
</dbReference>
<gene>
    <name evidence="5" type="ORF">HNR40_004351</name>
</gene>
<dbReference type="SMART" id="SM00345">
    <property type="entry name" value="HTH_GNTR"/>
    <property type="match status" value="1"/>
</dbReference>
<dbReference type="GO" id="GO:0003677">
    <property type="term" value="F:DNA binding"/>
    <property type="evidence" value="ECO:0007669"/>
    <property type="project" value="UniProtKB-KW"/>
</dbReference>
<dbReference type="InterPro" id="IPR028978">
    <property type="entry name" value="Chorismate_lyase_/UTRA_dom_sf"/>
</dbReference>
<reference evidence="5 6" key="1">
    <citation type="submission" date="2020-08" db="EMBL/GenBank/DDBJ databases">
        <title>Genomic Encyclopedia of Type Strains, Phase IV (KMG-IV): sequencing the most valuable type-strain genomes for metagenomic binning, comparative biology and taxonomic classification.</title>
        <authorList>
            <person name="Goeker M."/>
        </authorList>
    </citation>
    <scope>NUCLEOTIDE SEQUENCE [LARGE SCALE GENOMIC DNA]</scope>
    <source>
        <strain evidence="5 6">DSM 45385</strain>
    </source>
</reference>
<dbReference type="RefSeq" id="WP_184963934.1">
    <property type="nucleotide sequence ID" value="NZ_JACHIN010000005.1"/>
</dbReference>
<evidence type="ECO:0000256" key="2">
    <source>
        <dbReference type="ARBA" id="ARBA00023125"/>
    </source>
</evidence>
<dbReference type="InterPro" id="IPR036388">
    <property type="entry name" value="WH-like_DNA-bd_sf"/>
</dbReference>
<dbReference type="InterPro" id="IPR011663">
    <property type="entry name" value="UTRA"/>
</dbReference>
<dbReference type="InterPro" id="IPR036390">
    <property type="entry name" value="WH_DNA-bd_sf"/>
</dbReference>
<proteinExistence type="predicted"/>
<sequence length="251" mass="28381">MSVTPLYGKIADDLRQMIISGDLAPGDRLPSEREICERYGVSHAVARQAIAYIRQQGLAVSHQGKGSFVSERREYFRNIGSRYGRGFKPNLRESEEGGWTTHVTSEFSQIQATDYIASRLDLSPGEMVTQVIYRWLTDGEVTEKSIQWEPLNLIKGTPIETPSSGDINQPDVLTRFDSIGIHVDEVKEEIRTRMPTPEEMQEMRIPVGVPVFEIQRTHLSFVPVETAIIVLRGDKWVLRNNQVVPVENESA</sequence>
<dbReference type="CDD" id="cd07377">
    <property type="entry name" value="WHTH_GntR"/>
    <property type="match status" value="1"/>
</dbReference>
<accession>A0A7W8EFK4</accession>
<organism evidence="5 6">
    <name type="scientific">Nonomuraea endophytica</name>
    <dbReference type="NCBI Taxonomy" id="714136"/>
    <lineage>
        <taxon>Bacteria</taxon>
        <taxon>Bacillati</taxon>
        <taxon>Actinomycetota</taxon>
        <taxon>Actinomycetes</taxon>
        <taxon>Streptosporangiales</taxon>
        <taxon>Streptosporangiaceae</taxon>
        <taxon>Nonomuraea</taxon>
    </lineage>
</organism>
<dbReference type="Pfam" id="PF00392">
    <property type="entry name" value="GntR"/>
    <property type="match status" value="1"/>
</dbReference>
<evidence type="ECO:0000256" key="1">
    <source>
        <dbReference type="ARBA" id="ARBA00023015"/>
    </source>
</evidence>
<comment type="caution">
    <text evidence="5">The sequence shown here is derived from an EMBL/GenBank/DDBJ whole genome shotgun (WGS) entry which is preliminary data.</text>
</comment>
<dbReference type="Proteomes" id="UP000568380">
    <property type="component" value="Unassembled WGS sequence"/>
</dbReference>